<dbReference type="PANTHER" id="PTHR43562:SF3">
    <property type="entry name" value="SODIUM ION_PROTON EXCHANGER (EUROFUNG)"/>
    <property type="match status" value="1"/>
</dbReference>
<feature type="transmembrane region" description="Helical" evidence="11">
    <location>
        <begin position="335"/>
        <end position="358"/>
    </location>
</feature>
<evidence type="ECO:0000256" key="11">
    <source>
        <dbReference type="SAM" id="Phobius"/>
    </source>
</evidence>
<keyword evidence="9" id="KW-0739">Sodium transport</keyword>
<dbReference type="GO" id="GO:0016020">
    <property type="term" value="C:membrane"/>
    <property type="evidence" value="ECO:0007669"/>
    <property type="project" value="UniProtKB-SubCell"/>
</dbReference>
<feature type="region of interest" description="Disordered" evidence="10">
    <location>
        <begin position="759"/>
        <end position="820"/>
    </location>
</feature>
<feature type="domain" description="Cation/H+ exchanger transmembrane" evidence="12">
    <location>
        <begin position="205"/>
        <end position="575"/>
    </location>
</feature>
<evidence type="ECO:0000256" key="10">
    <source>
        <dbReference type="SAM" id="MobiDB-lite"/>
    </source>
</evidence>
<feature type="transmembrane region" description="Helical" evidence="11">
    <location>
        <begin position="405"/>
        <end position="426"/>
    </location>
</feature>
<feature type="transmembrane region" description="Helical" evidence="11">
    <location>
        <begin position="525"/>
        <end position="545"/>
    </location>
</feature>
<evidence type="ECO:0000259" key="12">
    <source>
        <dbReference type="Pfam" id="PF00999"/>
    </source>
</evidence>
<name>K0SGW5_THAOC</name>
<dbReference type="GO" id="GO:0006814">
    <property type="term" value="P:sodium ion transport"/>
    <property type="evidence" value="ECO:0007669"/>
    <property type="project" value="UniProtKB-KW"/>
</dbReference>
<dbReference type="EMBL" id="AGNL01017072">
    <property type="protein sequence ID" value="EJK64610.1"/>
    <property type="molecule type" value="Genomic_DNA"/>
</dbReference>
<keyword evidence="2" id="KW-0813">Transport</keyword>
<evidence type="ECO:0000256" key="9">
    <source>
        <dbReference type="ARBA" id="ARBA00023201"/>
    </source>
</evidence>
<dbReference type="InterPro" id="IPR006153">
    <property type="entry name" value="Cation/H_exchanger_TM"/>
</dbReference>
<keyword evidence="7" id="KW-0406">Ion transport</keyword>
<evidence type="ECO:0000256" key="8">
    <source>
        <dbReference type="ARBA" id="ARBA00023136"/>
    </source>
</evidence>
<dbReference type="OrthoDB" id="1288932at2759"/>
<dbReference type="eggNOG" id="KOG1650">
    <property type="taxonomic scope" value="Eukaryota"/>
</dbReference>
<evidence type="ECO:0000313" key="14">
    <source>
        <dbReference type="Proteomes" id="UP000266841"/>
    </source>
</evidence>
<dbReference type="AlphaFoldDB" id="K0SGW5"/>
<evidence type="ECO:0000256" key="3">
    <source>
        <dbReference type="ARBA" id="ARBA00022449"/>
    </source>
</evidence>
<keyword evidence="3" id="KW-0050">Antiport</keyword>
<sequence>MVCGLLETVDFGRGRCGLVCNRARRARPASPARARDLIEDSGATDKDEDMLFDFCALLHKQLLAYIRYFLADCPITNDDTQPGPHLPRKKRNTFVHLSANPQALERQSCRTRTQNPTSGVSRVPWWLRFKHPLASFLAHQAPIIITQRDARSAGMTSRVEALVWDTSQRLLGGGGGGDHGEGSGSVHISYEDLYASIMFLACIYVGGQIAARLLRMPSLVGEIFTGILLGPNLAQYVPNPESFVMLGEIGLILLVIEAGIDIDLNMLKLIGSRGMLIAIVGSVLPIGIALVIAIALDPTNIQSAIAAGACFGPTSLGIAMNILRQGKIVNTPVGQLIVSAAVIDDMIALIILSQLGALAGDVTVAAIVVPIVSALAFLVIGGYAAVFILPPFLDKYFYTRFKKENSGAAGLALMFLILLAMMPATYYAKSSFLMGAFLSGLVFCRNHDVHVRFVSQFKRLLQWLMRIFFAASIGFQVPIKDFGDGKVIGYGLLFTLALTGKLAVGFMVPNFNNCEQFKGLHMRDCLVTGFSMAAEGEFAFVIAVFAADNGLISPDLYASIVLAVLISTILPPFALRFTISHYNKLSGKIVKKAEHLERRRSMSMDGMAAFSPEEQERLLRIQCASKWGLIPKIISSISSLKLEVIDNRSWHTRGVDSTLMTEIFVEDDYFLRDDEEEKGRVIEDRIAEVNDKMMIAIRQPGAIVKVTRWHPGVVQAIVEEVKTRSSVSNKLTSGNNLGMSVKDLLAREASHKLENKKEMGIPLDSLTKTPEEQPTAPPTGARPTTAPKARRRVRQKMRSTPVVGGSLFDNPNASPIEEPKINQTDDRSAVYQPFSDRLGGRSAELVVDGEVYKIRVTPQTVHRVRSGYSGELLEDSSVKFSSADVPIEHRLEGFVRTSALQTISEDISETDISETDERDDCARLRKLQFLISSLDCLTLLHRTSSAWARHLKQNARARQDPGQSRLDSTTSSPLDYCVNWA</sequence>
<protein>
    <recommendedName>
        <fullName evidence="12">Cation/H+ exchanger transmembrane domain-containing protein</fullName>
    </recommendedName>
</protein>
<dbReference type="PANTHER" id="PTHR43562">
    <property type="entry name" value="NAPA-TYPE SODIUM/HYDROGEN ANTIPORTER"/>
    <property type="match status" value="1"/>
</dbReference>
<evidence type="ECO:0000313" key="13">
    <source>
        <dbReference type="EMBL" id="EJK64610.1"/>
    </source>
</evidence>
<keyword evidence="8 11" id="KW-0472">Membrane</keyword>
<evidence type="ECO:0000256" key="1">
    <source>
        <dbReference type="ARBA" id="ARBA00004141"/>
    </source>
</evidence>
<keyword evidence="6" id="KW-0915">Sodium</keyword>
<feature type="transmembrane region" description="Helical" evidence="11">
    <location>
        <begin position="557"/>
        <end position="579"/>
    </location>
</feature>
<feature type="transmembrane region" description="Helical" evidence="11">
    <location>
        <begin position="301"/>
        <end position="323"/>
    </location>
</feature>
<feature type="transmembrane region" description="Helical" evidence="11">
    <location>
        <begin position="274"/>
        <end position="295"/>
    </location>
</feature>
<dbReference type="Proteomes" id="UP000266841">
    <property type="component" value="Unassembled WGS sequence"/>
</dbReference>
<evidence type="ECO:0000256" key="2">
    <source>
        <dbReference type="ARBA" id="ARBA00022448"/>
    </source>
</evidence>
<evidence type="ECO:0000256" key="5">
    <source>
        <dbReference type="ARBA" id="ARBA00022989"/>
    </source>
</evidence>
<evidence type="ECO:0000256" key="4">
    <source>
        <dbReference type="ARBA" id="ARBA00022692"/>
    </source>
</evidence>
<dbReference type="GO" id="GO:0015297">
    <property type="term" value="F:antiporter activity"/>
    <property type="evidence" value="ECO:0007669"/>
    <property type="project" value="UniProtKB-KW"/>
</dbReference>
<feature type="compositionally biased region" description="Low complexity" evidence="10">
    <location>
        <begin position="778"/>
        <end position="787"/>
    </location>
</feature>
<reference evidence="13 14" key="1">
    <citation type="journal article" date="2012" name="Genome Biol.">
        <title>Genome and low-iron response of an oceanic diatom adapted to chronic iron limitation.</title>
        <authorList>
            <person name="Lommer M."/>
            <person name="Specht M."/>
            <person name="Roy A.S."/>
            <person name="Kraemer L."/>
            <person name="Andreson R."/>
            <person name="Gutowska M.A."/>
            <person name="Wolf J."/>
            <person name="Bergner S.V."/>
            <person name="Schilhabel M.B."/>
            <person name="Klostermeier U.C."/>
            <person name="Beiko R.G."/>
            <person name="Rosenstiel P."/>
            <person name="Hippler M."/>
            <person name="Laroche J."/>
        </authorList>
    </citation>
    <scope>NUCLEOTIDE SEQUENCE [LARGE SCALE GENOMIC DNA]</scope>
    <source>
        <strain evidence="13 14">CCMP1005</strain>
    </source>
</reference>
<dbReference type="GO" id="GO:1902600">
    <property type="term" value="P:proton transmembrane transport"/>
    <property type="evidence" value="ECO:0007669"/>
    <property type="project" value="InterPro"/>
</dbReference>
<dbReference type="Gene3D" id="1.20.1530.20">
    <property type="match status" value="1"/>
</dbReference>
<feature type="transmembrane region" description="Helical" evidence="11">
    <location>
        <begin position="485"/>
        <end position="504"/>
    </location>
</feature>
<comment type="subcellular location">
    <subcellularLocation>
        <location evidence="1">Membrane</location>
        <topology evidence="1">Multi-pass membrane protein</topology>
    </subcellularLocation>
</comment>
<comment type="caution">
    <text evidence="13">The sequence shown here is derived from an EMBL/GenBank/DDBJ whole genome shotgun (WGS) entry which is preliminary data.</text>
</comment>
<dbReference type="Pfam" id="PF00999">
    <property type="entry name" value="Na_H_Exchanger"/>
    <property type="match status" value="1"/>
</dbReference>
<organism evidence="13 14">
    <name type="scientific">Thalassiosira oceanica</name>
    <name type="common">Marine diatom</name>
    <dbReference type="NCBI Taxonomy" id="159749"/>
    <lineage>
        <taxon>Eukaryota</taxon>
        <taxon>Sar</taxon>
        <taxon>Stramenopiles</taxon>
        <taxon>Ochrophyta</taxon>
        <taxon>Bacillariophyta</taxon>
        <taxon>Coscinodiscophyceae</taxon>
        <taxon>Thalassiosirophycidae</taxon>
        <taxon>Thalassiosirales</taxon>
        <taxon>Thalassiosiraceae</taxon>
        <taxon>Thalassiosira</taxon>
    </lineage>
</organism>
<keyword evidence="4 11" id="KW-0812">Transmembrane</keyword>
<evidence type="ECO:0000256" key="6">
    <source>
        <dbReference type="ARBA" id="ARBA00023053"/>
    </source>
</evidence>
<dbReference type="InterPro" id="IPR038770">
    <property type="entry name" value="Na+/solute_symporter_sf"/>
</dbReference>
<proteinExistence type="predicted"/>
<feature type="compositionally biased region" description="Basic residues" evidence="10">
    <location>
        <begin position="788"/>
        <end position="797"/>
    </location>
</feature>
<keyword evidence="5 11" id="KW-1133">Transmembrane helix</keyword>
<evidence type="ECO:0000256" key="7">
    <source>
        <dbReference type="ARBA" id="ARBA00023065"/>
    </source>
</evidence>
<accession>K0SGW5</accession>
<feature type="transmembrane region" description="Helical" evidence="11">
    <location>
        <begin position="364"/>
        <end position="393"/>
    </location>
</feature>
<keyword evidence="14" id="KW-1185">Reference proteome</keyword>
<gene>
    <name evidence="13" type="ORF">THAOC_14640</name>
</gene>